<feature type="transmembrane region" description="Helical" evidence="1">
    <location>
        <begin position="6"/>
        <end position="23"/>
    </location>
</feature>
<sequence>MTITPVILVLFALVSYFFIYFMCKVINPQAPKGYVMWAGVCFAILTVMLCILLLLLPQLV</sequence>
<feature type="transmembrane region" description="Helical" evidence="1">
    <location>
        <begin position="35"/>
        <end position="56"/>
    </location>
</feature>
<comment type="caution">
    <text evidence="2">The sequence shown here is derived from an EMBL/GenBank/DDBJ whole genome shotgun (WGS) entry which is preliminary data.</text>
</comment>
<dbReference type="EMBL" id="JACLIC010000009">
    <property type="protein sequence ID" value="MBY0202710.1"/>
    <property type="molecule type" value="Genomic_DNA"/>
</dbReference>
<name>A0ABS7KEZ6_9BACL</name>
<keyword evidence="1" id="KW-0472">Membrane</keyword>
<evidence type="ECO:0000313" key="3">
    <source>
        <dbReference type="Proteomes" id="UP000706031"/>
    </source>
</evidence>
<dbReference type="RefSeq" id="WP_154889812.1">
    <property type="nucleotide sequence ID" value="NZ_JACLIC010000009.1"/>
</dbReference>
<keyword evidence="3" id="KW-1185">Reference proteome</keyword>
<keyword evidence="1" id="KW-0812">Transmembrane</keyword>
<dbReference type="Proteomes" id="UP000706031">
    <property type="component" value="Unassembled WGS sequence"/>
</dbReference>
<protein>
    <submittedName>
        <fullName evidence="2">Uncharacterized protein</fullName>
    </submittedName>
</protein>
<accession>A0ABS7KEZ6</accession>
<proteinExistence type="predicted"/>
<keyword evidence="1" id="KW-1133">Transmembrane helix</keyword>
<evidence type="ECO:0000313" key="2">
    <source>
        <dbReference type="EMBL" id="MBY0202710.1"/>
    </source>
</evidence>
<reference evidence="2 3" key="1">
    <citation type="submission" date="2020-08" db="EMBL/GenBank/DDBJ databases">
        <title>Fungal Genomes of the International Space Station.</title>
        <authorList>
            <person name="Seuylemezian A."/>
            <person name="Singh N.K."/>
            <person name="Wood J."/>
            <person name="Venkateswaran K."/>
        </authorList>
    </citation>
    <scope>NUCLEOTIDE SEQUENCE [LARGE SCALE GENOMIC DNA]</scope>
    <source>
        <strain evidence="2 3">S/N-304-OC-R4</strain>
    </source>
</reference>
<organism evidence="2 3">
    <name type="scientific">Paenibacillus cucumis</name>
    <name type="common">ex Kampfer et al. 2016</name>
    <dbReference type="NCBI Taxonomy" id="1776858"/>
    <lineage>
        <taxon>Bacteria</taxon>
        <taxon>Bacillati</taxon>
        <taxon>Bacillota</taxon>
        <taxon>Bacilli</taxon>
        <taxon>Bacillales</taxon>
        <taxon>Paenibacillaceae</taxon>
        <taxon>Paenibacillus</taxon>
    </lineage>
</organism>
<evidence type="ECO:0000256" key="1">
    <source>
        <dbReference type="SAM" id="Phobius"/>
    </source>
</evidence>
<gene>
    <name evidence="2" type="ORF">H7T88_05695</name>
</gene>